<dbReference type="OrthoDB" id="3562997at2759"/>
<feature type="region of interest" description="Disordered" evidence="1">
    <location>
        <begin position="1"/>
        <end position="29"/>
    </location>
</feature>
<gene>
    <name evidence="2" type="ORF">L207DRAFT_570518</name>
</gene>
<reference evidence="2 3" key="1">
    <citation type="submission" date="2016-04" db="EMBL/GenBank/DDBJ databases">
        <title>A degradative enzymes factory behind the ericoid mycorrhizal symbiosis.</title>
        <authorList>
            <consortium name="DOE Joint Genome Institute"/>
            <person name="Martino E."/>
            <person name="Morin E."/>
            <person name="Grelet G."/>
            <person name="Kuo A."/>
            <person name="Kohler A."/>
            <person name="Daghino S."/>
            <person name="Barry K."/>
            <person name="Choi C."/>
            <person name="Cichocki N."/>
            <person name="Clum A."/>
            <person name="Copeland A."/>
            <person name="Hainaut M."/>
            <person name="Haridas S."/>
            <person name="Labutti K."/>
            <person name="Lindquist E."/>
            <person name="Lipzen A."/>
            <person name="Khouja H.-R."/>
            <person name="Murat C."/>
            <person name="Ohm R."/>
            <person name="Olson A."/>
            <person name="Spatafora J."/>
            <person name="Veneault-Fourrey C."/>
            <person name="Henrissat B."/>
            <person name="Grigoriev I."/>
            <person name="Martin F."/>
            <person name="Perotto S."/>
        </authorList>
    </citation>
    <scope>NUCLEOTIDE SEQUENCE [LARGE SCALE GENOMIC DNA]</scope>
    <source>
        <strain evidence="2 3">F</strain>
    </source>
</reference>
<proteinExistence type="predicted"/>
<accession>A0A2J6R8P9</accession>
<feature type="region of interest" description="Disordered" evidence="1">
    <location>
        <begin position="45"/>
        <end position="68"/>
    </location>
</feature>
<organism evidence="2 3">
    <name type="scientific">Hyaloscypha variabilis (strain UAMH 11265 / GT02V1 / F)</name>
    <name type="common">Meliniomyces variabilis</name>
    <dbReference type="NCBI Taxonomy" id="1149755"/>
    <lineage>
        <taxon>Eukaryota</taxon>
        <taxon>Fungi</taxon>
        <taxon>Dikarya</taxon>
        <taxon>Ascomycota</taxon>
        <taxon>Pezizomycotina</taxon>
        <taxon>Leotiomycetes</taxon>
        <taxon>Helotiales</taxon>
        <taxon>Hyaloscyphaceae</taxon>
        <taxon>Hyaloscypha</taxon>
        <taxon>Hyaloscypha variabilis</taxon>
    </lineage>
</organism>
<sequence>MSSSYPSSNHATDGSAKSSAHNATCSTSAAEQYELSISRTSAYVEDTTTSHVHHRHKSAKQSKESHTTSMKAYLDDFDIRMATEAQKK</sequence>
<name>A0A2J6R8P9_HYAVF</name>
<dbReference type="AlphaFoldDB" id="A0A2J6R8P9"/>
<evidence type="ECO:0000256" key="1">
    <source>
        <dbReference type="SAM" id="MobiDB-lite"/>
    </source>
</evidence>
<evidence type="ECO:0000313" key="2">
    <source>
        <dbReference type="EMBL" id="PMD34899.1"/>
    </source>
</evidence>
<dbReference type="Proteomes" id="UP000235786">
    <property type="component" value="Unassembled WGS sequence"/>
</dbReference>
<dbReference type="EMBL" id="KZ613953">
    <property type="protein sequence ID" value="PMD34899.1"/>
    <property type="molecule type" value="Genomic_DNA"/>
</dbReference>
<feature type="compositionally biased region" description="Basic residues" evidence="1">
    <location>
        <begin position="51"/>
        <end position="60"/>
    </location>
</feature>
<evidence type="ECO:0000313" key="3">
    <source>
        <dbReference type="Proteomes" id="UP000235786"/>
    </source>
</evidence>
<keyword evidence="3" id="KW-1185">Reference proteome</keyword>
<protein>
    <submittedName>
        <fullName evidence="2">Uncharacterized protein</fullName>
    </submittedName>
</protein>